<reference evidence="2" key="1">
    <citation type="submission" date="2022-11" db="UniProtKB">
        <authorList>
            <consortium name="WormBaseParasite"/>
        </authorList>
    </citation>
    <scope>IDENTIFICATION</scope>
</reference>
<organism evidence="1 2">
    <name type="scientific">Panagrolaimus sp. JU765</name>
    <dbReference type="NCBI Taxonomy" id="591449"/>
    <lineage>
        <taxon>Eukaryota</taxon>
        <taxon>Metazoa</taxon>
        <taxon>Ecdysozoa</taxon>
        <taxon>Nematoda</taxon>
        <taxon>Chromadorea</taxon>
        <taxon>Rhabditida</taxon>
        <taxon>Tylenchina</taxon>
        <taxon>Panagrolaimomorpha</taxon>
        <taxon>Panagrolaimoidea</taxon>
        <taxon>Panagrolaimidae</taxon>
        <taxon>Panagrolaimus</taxon>
    </lineage>
</organism>
<accession>A0AC34RFF9</accession>
<protein>
    <submittedName>
        <fullName evidence="2">Uncharacterized protein</fullName>
    </submittedName>
</protein>
<dbReference type="Proteomes" id="UP000887576">
    <property type="component" value="Unplaced"/>
</dbReference>
<dbReference type="WBParaSite" id="JU765_v2.g6263.t1">
    <property type="protein sequence ID" value="JU765_v2.g6263.t1"/>
    <property type="gene ID" value="JU765_v2.g6263"/>
</dbReference>
<proteinExistence type="predicted"/>
<sequence>MINHGYELVYKQFPDLNDTSEMKDEIGDANVVVKQCVTKVNESCFTIEPPPKIQCYDSRNATFGSPKECDFYATRCRYTRSKATYAVTRRDCSPANIAFDDSKEKECYETADSEVCDIKGNLSNNYLPEEKNCWTGIEGDCKPFFNHEIGQAFFHKPKETYCREWDKGCFKAVLNGTCTWYACHRFSDNYFYQQENIQYNYTRIDNNAIVFPVDHYRCVEENCNTPKDSATDLSSNLALMLLALGMLNVLE</sequence>
<evidence type="ECO:0000313" key="1">
    <source>
        <dbReference type="Proteomes" id="UP000887576"/>
    </source>
</evidence>
<name>A0AC34RFF9_9BILA</name>
<evidence type="ECO:0000313" key="2">
    <source>
        <dbReference type="WBParaSite" id="JU765_v2.g6263.t1"/>
    </source>
</evidence>